<proteinExistence type="predicted"/>
<name>A0ABT6N5H5_9SPHN</name>
<organism evidence="1 2">
    <name type="scientific">Sphingomonas oryzagri</name>
    <dbReference type="NCBI Taxonomy" id="3042314"/>
    <lineage>
        <taxon>Bacteria</taxon>
        <taxon>Pseudomonadati</taxon>
        <taxon>Pseudomonadota</taxon>
        <taxon>Alphaproteobacteria</taxon>
        <taxon>Sphingomonadales</taxon>
        <taxon>Sphingomonadaceae</taxon>
        <taxon>Sphingomonas</taxon>
    </lineage>
</organism>
<evidence type="ECO:0000313" key="2">
    <source>
        <dbReference type="Proteomes" id="UP001160625"/>
    </source>
</evidence>
<gene>
    <name evidence="1" type="ORF">QGN17_16595</name>
</gene>
<sequence length="71" mass="7646">MRSLILLLFGLVAGAVLFHVYYLGLAPTARCGWDHPIDGQARKACVATATFTGYANGARKALDHLIDDVDN</sequence>
<accession>A0ABT6N5H5</accession>
<dbReference type="EMBL" id="JARYGZ010000002">
    <property type="protein sequence ID" value="MDH7640356.1"/>
    <property type="molecule type" value="Genomic_DNA"/>
</dbReference>
<reference evidence="1" key="1">
    <citation type="submission" date="2023-04" db="EMBL/GenBank/DDBJ databases">
        <title>Sphingomonas sp. MAHUQ-71 isolated from rice field.</title>
        <authorList>
            <person name="Huq M.A."/>
        </authorList>
    </citation>
    <scope>NUCLEOTIDE SEQUENCE</scope>
    <source>
        <strain evidence="1">MAHUQ-71</strain>
    </source>
</reference>
<protein>
    <submittedName>
        <fullName evidence="1">Uncharacterized protein</fullName>
    </submittedName>
</protein>
<dbReference type="Proteomes" id="UP001160625">
    <property type="component" value="Unassembled WGS sequence"/>
</dbReference>
<dbReference type="RefSeq" id="WP_281045703.1">
    <property type="nucleotide sequence ID" value="NZ_JARYGZ010000002.1"/>
</dbReference>
<comment type="caution">
    <text evidence="1">The sequence shown here is derived from an EMBL/GenBank/DDBJ whole genome shotgun (WGS) entry which is preliminary data.</text>
</comment>
<keyword evidence="2" id="KW-1185">Reference proteome</keyword>
<evidence type="ECO:0000313" key="1">
    <source>
        <dbReference type="EMBL" id="MDH7640356.1"/>
    </source>
</evidence>